<protein>
    <recommendedName>
        <fullName evidence="2">Peptidase S55 domain-containing protein</fullName>
    </recommendedName>
</protein>
<feature type="chain" id="PRO_5014700687" description="Peptidase S55 domain-containing protein" evidence="1">
    <location>
        <begin position="19"/>
        <end position="600"/>
    </location>
</feature>
<evidence type="ECO:0000259" key="2">
    <source>
        <dbReference type="PROSITE" id="PS51494"/>
    </source>
</evidence>
<keyword evidence="1" id="KW-0732">Signal</keyword>
<feature type="domain" description="Peptidase S55" evidence="2">
    <location>
        <begin position="1"/>
        <end position="146"/>
    </location>
</feature>
<dbReference type="AlphaFoldDB" id="A0A2G6EDX9"/>
<dbReference type="PROSITE" id="PS51494">
    <property type="entry name" value="SPOIVB"/>
    <property type="match status" value="1"/>
</dbReference>
<dbReference type="InterPro" id="IPR008763">
    <property type="entry name" value="Peptidase_S55"/>
</dbReference>
<dbReference type="Proteomes" id="UP000229740">
    <property type="component" value="Unassembled WGS sequence"/>
</dbReference>
<feature type="signal peptide" evidence="1">
    <location>
        <begin position="1"/>
        <end position="18"/>
    </location>
</feature>
<comment type="caution">
    <text evidence="3">The sequence shown here is derived from an EMBL/GenBank/DDBJ whole genome shotgun (WGS) entry which is preliminary data.</text>
</comment>
<evidence type="ECO:0000256" key="1">
    <source>
        <dbReference type="SAM" id="SignalP"/>
    </source>
</evidence>
<dbReference type="EMBL" id="PDPS01000010">
    <property type="protein sequence ID" value="PID60052.1"/>
    <property type="molecule type" value="Genomic_DNA"/>
</dbReference>
<proteinExistence type="predicted"/>
<evidence type="ECO:0000313" key="3">
    <source>
        <dbReference type="EMBL" id="PID60052.1"/>
    </source>
</evidence>
<organism evidence="3 4">
    <name type="scientific">candidate division KSB3 bacterium</name>
    <dbReference type="NCBI Taxonomy" id="2044937"/>
    <lineage>
        <taxon>Bacteria</taxon>
        <taxon>candidate division KSB3</taxon>
    </lineage>
</organism>
<name>A0A2G6EDX9_9BACT</name>
<sequence>MKMTCLRAFVLWSLLVCAAGTPVFGGSTALMSVDEIRAGMKGVGKSVFSGTKIESFDVEILDVVRNQSPGHDAIMARVSGGPLPLEESGVLGGMSGSPIYIDGKLIGALAFMPALFPKDTIVGITPIHEMLRDAERARSTTGASAQHAVHGAGPFHHILTPLVVSAVDRQVLAFMQDQFAAWNMMPVQGGSGSYRAADKQLDTDLQPGSAVGVQLIRGDMAMSGIGTVTYRNGKHIIAFGHPMFFAGDVNMPMTSAYVHVAVSNYHKSFKMASSTAVVGTILGDRLTGISGQLGMQPRLLPLSVSIHSDSVSPADRHYHFELVDHRIFSPLLIKIAGLHSLLTTEKGLGELTIQTRLTVDFDDAPSLTTEDYFSGSSGPVSAILGAFAPFDMLMNNQLESVDVRRVSLDMDLKNALRTAEITGLRVRNNIVHPGEEIDATVTLNPYNRNEMQITGRLTIPEEAHQGPLQLFACDATMTSHFDRTRAQAKFFPRTVEQLKERLQERLSTNTVVLFLFQLKPGAVVQGQELPSPPVSMLSLMSSSRTSTGKNSLTHGNIIARRMIPTQHAVSGCAVLPLQVDGQPTLTRQIQDIFIRGEHAE</sequence>
<evidence type="ECO:0000313" key="4">
    <source>
        <dbReference type="Proteomes" id="UP000229740"/>
    </source>
</evidence>
<reference evidence="3 4" key="1">
    <citation type="submission" date="2017-10" db="EMBL/GenBank/DDBJ databases">
        <title>Novel microbial diversity and functional potential in the marine mammal oral microbiome.</title>
        <authorList>
            <person name="Dudek N.K."/>
            <person name="Sun C.L."/>
            <person name="Burstein D."/>
            <person name="Kantor R.S."/>
            <person name="Aliaga Goltsman D.S."/>
            <person name="Bik E.M."/>
            <person name="Thomas B.C."/>
            <person name="Banfield J.F."/>
            <person name="Relman D.A."/>
        </authorList>
    </citation>
    <scope>NUCLEOTIDE SEQUENCE [LARGE SCALE GENOMIC DNA]</scope>
    <source>
        <strain evidence="3">DOLZORAL124_49_17</strain>
    </source>
</reference>
<accession>A0A2G6EDX9</accession>
<gene>
    <name evidence="3" type="ORF">CSB45_00760</name>
</gene>
<dbReference type="Pfam" id="PF05580">
    <property type="entry name" value="Peptidase_S55"/>
    <property type="match status" value="1"/>
</dbReference>